<evidence type="ECO:0000256" key="1">
    <source>
        <dbReference type="SAM" id="MobiDB-lite"/>
    </source>
</evidence>
<protein>
    <submittedName>
        <fullName evidence="2">Uncharacterized protein</fullName>
    </submittedName>
</protein>
<keyword evidence="3" id="KW-1185">Reference proteome</keyword>
<organism evidence="2 3">
    <name type="scientific">Terrabacter aeriphilus</name>
    <dbReference type="NCBI Taxonomy" id="515662"/>
    <lineage>
        <taxon>Bacteria</taxon>
        <taxon>Bacillati</taxon>
        <taxon>Actinomycetota</taxon>
        <taxon>Actinomycetes</taxon>
        <taxon>Micrococcales</taxon>
        <taxon>Intrasporangiaceae</taxon>
        <taxon>Terrabacter</taxon>
    </lineage>
</organism>
<reference evidence="3" key="1">
    <citation type="journal article" date="2019" name="Int. J. Syst. Evol. Microbiol.">
        <title>The Global Catalogue of Microorganisms (GCM) 10K type strain sequencing project: providing services to taxonomists for standard genome sequencing and annotation.</title>
        <authorList>
            <consortium name="The Broad Institute Genomics Platform"/>
            <consortium name="The Broad Institute Genome Sequencing Center for Infectious Disease"/>
            <person name="Wu L."/>
            <person name="Ma J."/>
        </authorList>
    </citation>
    <scope>NUCLEOTIDE SEQUENCE [LARGE SCALE GENOMIC DNA]</scope>
    <source>
        <strain evidence="3">JCM 17687</strain>
    </source>
</reference>
<evidence type="ECO:0000313" key="2">
    <source>
        <dbReference type="EMBL" id="GAA5016482.1"/>
    </source>
</evidence>
<accession>A0ABP9J0A8</accession>
<dbReference type="Proteomes" id="UP001500427">
    <property type="component" value="Unassembled WGS sequence"/>
</dbReference>
<gene>
    <name evidence="2" type="ORF">GCM10023258_02080</name>
</gene>
<name>A0ABP9J0A8_9MICO</name>
<feature type="region of interest" description="Disordered" evidence="1">
    <location>
        <begin position="58"/>
        <end position="101"/>
    </location>
</feature>
<evidence type="ECO:0000313" key="3">
    <source>
        <dbReference type="Proteomes" id="UP001500427"/>
    </source>
</evidence>
<sequence>MDRLVVRVVDDDAADLALALGVPRDQLEERVPQVLEHPPEAGTRTLAHRPRIGLADALDGESTSSVPDGPQSAIHSEDVVTASSTSGIGLTPRPGPSGTSM</sequence>
<proteinExistence type="predicted"/>
<dbReference type="EMBL" id="BAABIW010000001">
    <property type="protein sequence ID" value="GAA5016482.1"/>
    <property type="molecule type" value="Genomic_DNA"/>
</dbReference>
<comment type="caution">
    <text evidence="2">The sequence shown here is derived from an EMBL/GenBank/DDBJ whole genome shotgun (WGS) entry which is preliminary data.</text>
</comment>